<gene>
    <name evidence="5" type="ORF">M2280_000482</name>
</gene>
<name>A0ABT6M4N8_9NOCA</name>
<reference evidence="5 6" key="1">
    <citation type="submission" date="2023-04" db="EMBL/GenBank/DDBJ databases">
        <title>Forest soil microbial communities from Buena Vista Peninsula, Colon Province, Panama.</title>
        <authorList>
            <person name="Bouskill N."/>
        </authorList>
    </citation>
    <scope>NUCLEOTIDE SEQUENCE [LARGE SCALE GENOMIC DNA]</scope>
    <source>
        <strain evidence="5 6">CFH S0262</strain>
    </source>
</reference>
<keyword evidence="2" id="KW-1133">Transmembrane helix</keyword>
<feature type="domain" description="Outer membrane channel protein CpnT-like N-terminal" evidence="4">
    <location>
        <begin position="56"/>
        <end position="183"/>
    </location>
</feature>
<dbReference type="Pfam" id="PF25547">
    <property type="entry name" value="WXG100_2"/>
    <property type="match status" value="1"/>
</dbReference>
<dbReference type="SUPFAM" id="SSF63840">
    <property type="entry name" value="Ribonuclease domain of colicin E3"/>
    <property type="match status" value="1"/>
</dbReference>
<dbReference type="Proteomes" id="UP001160334">
    <property type="component" value="Unassembled WGS sequence"/>
</dbReference>
<feature type="region of interest" description="Disordered" evidence="1">
    <location>
        <begin position="303"/>
        <end position="329"/>
    </location>
</feature>
<feature type="transmembrane region" description="Helical" evidence="2">
    <location>
        <begin position="180"/>
        <end position="202"/>
    </location>
</feature>
<organism evidence="5 6">
    <name type="scientific">Prescottella agglutinans</name>
    <dbReference type="NCBI Taxonomy" id="1644129"/>
    <lineage>
        <taxon>Bacteria</taxon>
        <taxon>Bacillati</taxon>
        <taxon>Actinomycetota</taxon>
        <taxon>Actinomycetes</taxon>
        <taxon>Mycobacteriales</taxon>
        <taxon>Nocardiaceae</taxon>
        <taxon>Prescottella</taxon>
    </lineage>
</organism>
<dbReference type="InterPro" id="IPR036725">
    <property type="entry name" value="ColE3_ribonuclease_sf"/>
</dbReference>
<dbReference type="EMBL" id="JARXVC010000001">
    <property type="protein sequence ID" value="MDH6279277.1"/>
    <property type="molecule type" value="Genomic_DNA"/>
</dbReference>
<feature type="region of interest" description="Disordered" evidence="1">
    <location>
        <begin position="13"/>
        <end position="46"/>
    </location>
</feature>
<evidence type="ECO:0000313" key="5">
    <source>
        <dbReference type="EMBL" id="MDH6279277.1"/>
    </source>
</evidence>
<keyword evidence="6" id="KW-1185">Reference proteome</keyword>
<accession>A0ABT6M4N8</accession>
<feature type="compositionally biased region" description="Pro residues" evidence="1">
    <location>
        <begin position="23"/>
        <end position="33"/>
    </location>
</feature>
<feature type="domain" description="Colicin E3-like ribonuclease" evidence="3">
    <location>
        <begin position="256"/>
        <end position="326"/>
    </location>
</feature>
<evidence type="ECO:0000256" key="2">
    <source>
        <dbReference type="SAM" id="Phobius"/>
    </source>
</evidence>
<dbReference type="Pfam" id="PF09000">
    <property type="entry name" value="Cytotoxic"/>
    <property type="match status" value="1"/>
</dbReference>
<evidence type="ECO:0000256" key="1">
    <source>
        <dbReference type="SAM" id="MobiDB-lite"/>
    </source>
</evidence>
<evidence type="ECO:0000259" key="4">
    <source>
        <dbReference type="Pfam" id="PF25547"/>
    </source>
</evidence>
<dbReference type="InterPro" id="IPR057746">
    <property type="entry name" value="CpnT-like_N"/>
</dbReference>
<evidence type="ECO:0000259" key="3">
    <source>
        <dbReference type="Pfam" id="PF09000"/>
    </source>
</evidence>
<protein>
    <submittedName>
        <fullName evidence="5">Uncharacterized protein</fullName>
    </submittedName>
</protein>
<dbReference type="RefSeq" id="WP_280758651.1">
    <property type="nucleotide sequence ID" value="NZ_JARXVC010000001.1"/>
</dbReference>
<keyword evidence="2" id="KW-0812">Transmembrane</keyword>
<keyword evidence="2" id="KW-0472">Membrane</keyword>
<sequence>MHDLLAFTALNHANTEKADKNPPEPPDGPPPQLPTSTSPTFKGAFGGDTDEPFGWGLVSSWLQGHTWPNGDPDKLRALGDAWRAAATGLRSAADGTGSAFPLLEDIVSGEIPQALAQMDLVFTDAEQVATQYESLASSCRDWADTIEDAHHKILAILAGALGAGLIIGGIAGFFTAGTGAAAAAGAAGSAAGASIVTVLVAFDTAAAVAVGATVAAGVAVGGVATDLQPLLEANPTVFNASTSGGGGGGAHNYVTPPKNLPGFPNARPVKKLAPRYRQRWEDADGTTYEWDYQHGAVEKYNKSGKHLGEYDPNTGTQTKPPDPGRKPGR</sequence>
<dbReference type="InterPro" id="IPR009105">
    <property type="entry name" value="Colicin_E3_ribonuclease"/>
</dbReference>
<comment type="caution">
    <text evidence="5">The sequence shown here is derived from an EMBL/GenBank/DDBJ whole genome shotgun (WGS) entry which is preliminary data.</text>
</comment>
<evidence type="ECO:0000313" key="6">
    <source>
        <dbReference type="Proteomes" id="UP001160334"/>
    </source>
</evidence>
<proteinExistence type="predicted"/>
<feature type="transmembrane region" description="Helical" evidence="2">
    <location>
        <begin position="153"/>
        <end position="174"/>
    </location>
</feature>
<dbReference type="Gene3D" id="3.10.380.10">
    <property type="entry name" value="Colicin E3-like ribonuclease domain"/>
    <property type="match status" value="1"/>
</dbReference>